<keyword evidence="5" id="KW-0489">Methyltransferase</keyword>
<sequence>MLVDVLPHLACPHCGAALDQAGGQLRCASGHVFDIARQGYVNLVAGSAPVAGDSAEMVAARSAFLAAGHFRPITDAVVAAASPAAGGCVVDLGAGTGHYLAAVLDAGPDRVGLALEVSKAALRRAARAHPRLGAVGCDVWAALPVRDETVSLVLNVFAPRNPAELARVVRPGGGLVVVTPTVAHLAGLVQELGLLTVAPDKSSRTAAALSPYFGLSTQEECEFDMELPHEDVLSLVGMGPSAWHVGAATLRERMAALPDPVRVTASVLVTAFRRA</sequence>
<dbReference type="OrthoDB" id="108476at2"/>
<dbReference type="SUPFAM" id="SSF53335">
    <property type="entry name" value="S-adenosyl-L-methionine-dependent methyltransferases"/>
    <property type="match status" value="1"/>
</dbReference>
<dbReference type="Gene3D" id="3.40.50.150">
    <property type="entry name" value="Vaccinia Virus protein VP39"/>
    <property type="match status" value="1"/>
</dbReference>
<dbReference type="AlphaFoldDB" id="A0A1Q8CLM2"/>
<evidence type="ECO:0000313" key="6">
    <source>
        <dbReference type="Proteomes" id="UP000185596"/>
    </source>
</evidence>
<proteinExistence type="predicted"/>
<dbReference type="InterPro" id="IPR041698">
    <property type="entry name" value="Methyltransf_25"/>
</dbReference>
<keyword evidence="1" id="KW-0479">Metal-binding</keyword>
<dbReference type="InterPro" id="IPR048647">
    <property type="entry name" value="RlmA_N"/>
</dbReference>
<dbReference type="Pfam" id="PF13649">
    <property type="entry name" value="Methyltransf_25"/>
    <property type="match status" value="1"/>
</dbReference>
<keyword evidence="5" id="KW-0808">Transferase</keyword>
<feature type="binding site" evidence="1">
    <location>
        <position position="27"/>
    </location>
    <ligand>
        <name>Zn(2+)</name>
        <dbReference type="ChEBI" id="CHEBI:29105"/>
    </ligand>
</feature>
<evidence type="ECO:0000313" key="5">
    <source>
        <dbReference type="EMBL" id="OLF15243.1"/>
    </source>
</evidence>
<feature type="binding site" evidence="2">
    <location>
        <position position="184"/>
    </location>
    <ligand>
        <name>S-adenosyl-L-methionine</name>
        <dbReference type="ChEBI" id="CHEBI:59789"/>
    </ligand>
</feature>
<keyword evidence="1" id="KW-0862">Zinc</keyword>
<organism evidence="5 6">
    <name type="scientific">Actinophytocola xanthii</name>
    <dbReference type="NCBI Taxonomy" id="1912961"/>
    <lineage>
        <taxon>Bacteria</taxon>
        <taxon>Bacillati</taxon>
        <taxon>Actinomycetota</taxon>
        <taxon>Actinomycetes</taxon>
        <taxon>Pseudonocardiales</taxon>
        <taxon>Pseudonocardiaceae</taxon>
    </lineage>
</organism>
<evidence type="ECO:0000259" key="4">
    <source>
        <dbReference type="Pfam" id="PF21302"/>
    </source>
</evidence>
<feature type="domain" description="Methyltransferase" evidence="3">
    <location>
        <begin position="89"/>
        <end position="173"/>
    </location>
</feature>
<dbReference type="Pfam" id="PF21302">
    <property type="entry name" value="Zn_ribbon_RlmA"/>
    <property type="match status" value="1"/>
</dbReference>
<dbReference type="GO" id="GO:0032259">
    <property type="term" value="P:methylation"/>
    <property type="evidence" value="ECO:0007669"/>
    <property type="project" value="UniProtKB-KW"/>
</dbReference>
<evidence type="ECO:0000256" key="1">
    <source>
        <dbReference type="PIRSR" id="PIRSR018249-1"/>
    </source>
</evidence>
<feature type="binding site" evidence="1">
    <location>
        <position position="14"/>
    </location>
    <ligand>
        <name>Zn(2+)</name>
        <dbReference type="ChEBI" id="CHEBI:29105"/>
    </ligand>
</feature>
<feature type="binding site" evidence="2">
    <location>
        <begin position="96"/>
        <end position="97"/>
    </location>
    <ligand>
        <name>S-adenosyl-L-methionine</name>
        <dbReference type="ChEBI" id="CHEBI:59789"/>
    </ligand>
</feature>
<gene>
    <name evidence="5" type="ORF">BU204_22480</name>
</gene>
<protein>
    <submittedName>
        <fullName evidence="5">23S rRNA methyltransferase</fullName>
    </submittedName>
</protein>
<name>A0A1Q8CLM2_9PSEU</name>
<dbReference type="InterPro" id="IPR016718">
    <property type="entry name" value="rRNA_m1G-MeTrfase_A_prd"/>
</dbReference>
<comment type="caution">
    <text evidence="5">The sequence shown here is derived from an EMBL/GenBank/DDBJ whole genome shotgun (WGS) entry which is preliminary data.</text>
</comment>
<dbReference type="Proteomes" id="UP000185596">
    <property type="component" value="Unassembled WGS sequence"/>
</dbReference>
<dbReference type="RefSeq" id="WP_075127712.1">
    <property type="nucleotide sequence ID" value="NZ_MSIE01000043.1"/>
</dbReference>
<accession>A0A1Q8CLM2</accession>
<feature type="binding site" evidence="1">
    <location>
        <position position="11"/>
    </location>
    <ligand>
        <name>Zn(2+)</name>
        <dbReference type="ChEBI" id="CHEBI:29105"/>
    </ligand>
</feature>
<dbReference type="InterPro" id="IPR029063">
    <property type="entry name" value="SAM-dependent_MTases_sf"/>
</dbReference>
<feature type="domain" description="23S rRNA (guanine(745)-N(1))-methyltransferase N-terminal" evidence="4">
    <location>
        <begin position="10"/>
        <end position="44"/>
    </location>
</feature>
<reference evidence="5 6" key="1">
    <citation type="submission" date="2016-12" db="EMBL/GenBank/DDBJ databases">
        <title>The draft genome sequence of Actinophytocola sp. 11-183.</title>
        <authorList>
            <person name="Wang W."/>
            <person name="Yuan L."/>
        </authorList>
    </citation>
    <scope>NUCLEOTIDE SEQUENCE [LARGE SCALE GENOMIC DNA]</scope>
    <source>
        <strain evidence="5 6">11-183</strain>
    </source>
</reference>
<feature type="binding site" evidence="1">
    <location>
        <position position="31"/>
    </location>
    <ligand>
        <name>Zn(2+)</name>
        <dbReference type="ChEBI" id="CHEBI:29105"/>
    </ligand>
</feature>
<evidence type="ECO:0000259" key="3">
    <source>
        <dbReference type="Pfam" id="PF13649"/>
    </source>
</evidence>
<evidence type="ECO:0000256" key="2">
    <source>
        <dbReference type="PIRSR" id="PIRSR018249-2"/>
    </source>
</evidence>
<keyword evidence="6" id="KW-1185">Reference proteome</keyword>
<dbReference type="GO" id="GO:0008168">
    <property type="term" value="F:methyltransferase activity"/>
    <property type="evidence" value="ECO:0007669"/>
    <property type="project" value="UniProtKB-KW"/>
</dbReference>
<keyword evidence="2" id="KW-0949">S-adenosyl-L-methionine</keyword>
<dbReference type="EMBL" id="MSIE01000043">
    <property type="protein sequence ID" value="OLF15243.1"/>
    <property type="molecule type" value="Genomic_DNA"/>
</dbReference>
<feature type="binding site" evidence="2">
    <location>
        <position position="70"/>
    </location>
    <ligand>
        <name>S-adenosyl-L-methionine</name>
        <dbReference type="ChEBI" id="CHEBI:59789"/>
    </ligand>
</feature>
<dbReference type="PIRSF" id="PIRSF018249">
    <property type="entry name" value="MyrA_prd"/>
    <property type="match status" value="1"/>
</dbReference>
<dbReference type="GO" id="GO:0046872">
    <property type="term" value="F:metal ion binding"/>
    <property type="evidence" value="ECO:0007669"/>
    <property type="project" value="UniProtKB-KW"/>
</dbReference>
<dbReference type="STRING" id="1912961.BU204_22480"/>
<dbReference type="CDD" id="cd02440">
    <property type="entry name" value="AdoMet_MTases"/>
    <property type="match status" value="1"/>
</dbReference>